<evidence type="ECO:0008006" key="5">
    <source>
        <dbReference type="Google" id="ProtNLM"/>
    </source>
</evidence>
<keyword evidence="1" id="KW-0677">Repeat</keyword>
<dbReference type="Proteomes" id="UP000436088">
    <property type="component" value="Unassembled WGS sequence"/>
</dbReference>
<evidence type="ECO:0000313" key="3">
    <source>
        <dbReference type="EMBL" id="KAE8712137.1"/>
    </source>
</evidence>
<dbReference type="PROSITE" id="PS51375">
    <property type="entry name" value="PPR"/>
    <property type="match status" value="1"/>
</dbReference>
<reference evidence="3" key="1">
    <citation type="submission" date="2019-09" db="EMBL/GenBank/DDBJ databases">
        <title>Draft genome information of white flower Hibiscus syriacus.</title>
        <authorList>
            <person name="Kim Y.-M."/>
        </authorList>
    </citation>
    <scope>NUCLEOTIDE SEQUENCE [LARGE SCALE GENOMIC DNA]</scope>
    <source>
        <strain evidence="3">YM2019G1</strain>
    </source>
</reference>
<feature type="repeat" description="PPR" evidence="2">
    <location>
        <begin position="42"/>
        <end position="72"/>
    </location>
</feature>
<dbReference type="Gene3D" id="1.25.40.10">
    <property type="entry name" value="Tetratricopeptide repeat domain"/>
    <property type="match status" value="1"/>
</dbReference>
<dbReference type="InterPro" id="IPR011990">
    <property type="entry name" value="TPR-like_helical_dom_sf"/>
</dbReference>
<comment type="caution">
    <text evidence="3">The sequence shown here is derived from an EMBL/GenBank/DDBJ whole genome shotgun (WGS) entry which is preliminary data.</text>
</comment>
<dbReference type="InterPro" id="IPR002885">
    <property type="entry name" value="PPR_rpt"/>
</dbReference>
<dbReference type="AlphaFoldDB" id="A0A6A3B8D8"/>
<dbReference type="Pfam" id="PF01535">
    <property type="entry name" value="PPR"/>
    <property type="match status" value="1"/>
</dbReference>
<dbReference type="NCBIfam" id="TIGR00756">
    <property type="entry name" value="PPR"/>
    <property type="match status" value="1"/>
</dbReference>
<dbReference type="EMBL" id="VEPZ02000901">
    <property type="protein sequence ID" value="KAE8712137.1"/>
    <property type="molecule type" value="Genomic_DNA"/>
</dbReference>
<accession>A0A6A3B8D8</accession>
<evidence type="ECO:0000256" key="1">
    <source>
        <dbReference type="ARBA" id="ARBA00022737"/>
    </source>
</evidence>
<evidence type="ECO:0000256" key="2">
    <source>
        <dbReference type="PROSITE-ProRule" id="PRU00708"/>
    </source>
</evidence>
<evidence type="ECO:0000313" key="4">
    <source>
        <dbReference type="Proteomes" id="UP000436088"/>
    </source>
</evidence>
<protein>
    <recommendedName>
        <fullName evidence="5">Pentatricopeptide repeat-containing protein</fullName>
    </recommendedName>
</protein>
<sequence length="82" mass="9332">MRYGLLECNAAEALDVLNEMRLEGFGKLENVHKIFDNIVVRDVVSWNSIIAAYEQNDDPDRALALFYDMQLTCSFILTTCAI</sequence>
<name>A0A6A3B8D8_HIBSY</name>
<proteinExistence type="predicted"/>
<organism evidence="3 4">
    <name type="scientific">Hibiscus syriacus</name>
    <name type="common">Rose of Sharon</name>
    <dbReference type="NCBI Taxonomy" id="106335"/>
    <lineage>
        <taxon>Eukaryota</taxon>
        <taxon>Viridiplantae</taxon>
        <taxon>Streptophyta</taxon>
        <taxon>Embryophyta</taxon>
        <taxon>Tracheophyta</taxon>
        <taxon>Spermatophyta</taxon>
        <taxon>Magnoliopsida</taxon>
        <taxon>eudicotyledons</taxon>
        <taxon>Gunneridae</taxon>
        <taxon>Pentapetalae</taxon>
        <taxon>rosids</taxon>
        <taxon>malvids</taxon>
        <taxon>Malvales</taxon>
        <taxon>Malvaceae</taxon>
        <taxon>Malvoideae</taxon>
        <taxon>Hibiscus</taxon>
    </lineage>
</organism>
<keyword evidence="4" id="KW-1185">Reference proteome</keyword>
<gene>
    <name evidence="3" type="ORF">F3Y22_tig00110263pilonHSYRG00016</name>
</gene>